<gene>
    <name evidence="1" type="ORF">Pmani_030815</name>
</gene>
<evidence type="ECO:0000313" key="2">
    <source>
        <dbReference type="Proteomes" id="UP001292094"/>
    </source>
</evidence>
<evidence type="ECO:0000313" key="1">
    <source>
        <dbReference type="EMBL" id="KAK4296712.1"/>
    </source>
</evidence>
<dbReference type="EMBL" id="JAWZYT010003785">
    <property type="protein sequence ID" value="KAK4296712.1"/>
    <property type="molecule type" value="Genomic_DNA"/>
</dbReference>
<dbReference type="Proteomes" id="UP001292094">
    <property type="component" value="Unassembled WGS sequence"/>
</dbReference>
<sequence>MVKGPISNYLTPPEEKKVTTSSRWQAHLLRLPQAVTTTSLHAWQSVNKEHSRLGPRFMAGAEVSLMAVQLKIRPLEQPRVQNRVFMRQKYKL</sequence>
<reference evidence="1" key="1">
    <citation type="submission" date="2023-11" db="EMBL/GenBank/DDBJ databases">
        <title>Genome assemblies of two species of porcelain crab, Petrolisthes cinctipes and Petrolisthes manimaculis (Anomura: Porcellanidae).</title>
        <authorList>
            <person name="Angst P."/>
        </authorList>
    </citation>
    <scope>NUCLEOTIDE SEQUENCE</scope>
    <source>
        <strain evidence="1">PB745_02</strain>
        <tissue evidence="1">Gill</tissue>
    </source>
</reference>
<proteinExistence type="predicted"/>
<protein>
    <submittedName>
        <fullName evidence="1">Uncharacterized protein</fullName>
    </submittedName>
</protein>
<organism evidence="1 2">
    <name type="scientific">Petrolisthes manimaculis</name>
    <dbReference type="NCBI Taxonomy" id="1843537"/>
    <lineage>
        <taxon>Eukaryota</taxon>
        <taxon>Metazoa</taxon>
        <taxon>Ecdysozoa</taxon>
        <taxon>Arthropoda</taxon>
        <taxon>Crustacea</taxon>
        <taxon>Multicrustacea</taxon>
        <taxon>Malacostraca</taxon>
        <taxon>Eumalacostraca</taxon>
        <taxon>Eucarida</taxon>
        <taxon>Decapoda</taxon>
        <taxon>Pleocyemata</taxon>
        <taxon>Anomura</taxon>
        <taxon>Galatheoidea</taxon>
        <taxon>Porcellanidae</taxon>
        <taxon>Petrolisthes</taxon>
    </lineage>
</organism>
<comment type="caution">
    <text evidence="1">The sequence shown here is derived from an EMBL/GenBank/DDBJ whole genome shotgun (WGS) entry which is preliminary data.</text>
</comment>
<name>A0AAE1NWM4_9EUCA</name>
<accession>A0AAE1NWM4</accession>
<keyword evidence="2" id="KW-1185">Reference proteome</keyword>
<dbReference type="AlphaFoldDB" id="A0AAE1NWM4"/>